<keyword evidence="4" id="KW-1185">Reference proteome</keyword>
<reference evidence="3 4" key="1">
    <citation type="submission" date="2020-03" db="EMBL/GenBank/DDBJ databases">
        <title>Dissostichus mawsoni Genome sequencing and assembly.</title>
        <authorList>
            <person name="Park H."/>
        </authorList>
    </citation>
    <scope>NUCLEOTIDE SEQUENCE [LARGE SCALE GENOMIC DNA]</scope>
    <source>
        <strain evidence="3">DM0001</strain>
        <tissue evidence="3">Muscle</tissue>
    </source>
</reference>
<evidence type="ECO:0000313" key="3">
    <source>
        <dbReference type="EMBL" id="KAF3858566.1"/>
    </source>
</evidence>
<evidence type="ECO:0000313" key="4">
    <source>
        <dbReference type="Proteomes" id="UP000518266"/>
    </source>
</evidence>
<feature type="compositionally biased region" description="Polar residues" evidence="1">
    <location>
        <begin position="116"/>
        <end position="127"/>
    </location>
</feature>
<protein>
    <submittedName>
        <fullName evidence="3">Uncharacterized protein</fullName>
    </submittedName>
</protein>
<evidence type="ECO:0000256" key="2">
    <source>
        <dbReference type="SAM" id="Phobius"/>
    </source>
</evidence>
<feature type="region of interest" description="Disordered" evidence="1">
    <location>
        <begin position="113"/>
        <end position="141"/>
    </location>
</feature>
<keyword evidence="2" id="KW-1133">Transmembrane helix</keyword>
<dbReference type="EMBL" id="JAAKFY010000004">
    <property type="protein sequence ID" value="KAF3858566.1"/>
    <property type="molecule type" value="Genomic_DNA"/>
</dbReference>
<accession>A0A7J5ZA51</accession>
<organism evidence="3 4">
    <name type="scientific">Dissostichus mawsoni</name>
    <name type="common">Antarctic cod</name>
    <dbReference type="NCBI Taxonomy" id="36200"/>
    <lineage>
        <taxon>Eukaryota</taxon>
        <taxon>Metazoa</taxon>
        <taxon>Chordata</taxon>
        <taxon>Craniata</taxon>
        <taxon>Vertebrata</taxon>
        <taxon>Euteleostomi</taxon>
        <taxon>Actinopterygii</taxon>
        <taxon>Neopterygii</taxon>
        <taxon>Teleostei</taxon>
        <taxon>Neoteleostei</taxon>
        <taxon>Acanthomorphata</taxon>
        <taxon>Eupercaria</taxon>
        <taxon>Perciformes</taxon>
        <taxon>Notothenioidei</taxon>
        <taxon>Nototheniidae</taxon>
        <taxon>Dissostichus</taxon>
    </lineage>
</organism>
<comment type="caution">
    <text evidence="3">The sequence shown here is derived from an EMBL/GenBank/DDBJ whole genome shotgun (WGS) entry which is preliminary data.</text>
</comment>
<feature type="non-terminal residue" evidence="3">
    <location>
        <position position="215"/>
    </location>
</feature>
<feature type="transmembrane region" description="Helical" evidence="2">
    <location>
        <begin position="12"/>
        <end position="34"/>
    </location>
</feature>
<keyword evidence="2" id="KW-0812">Transmembrane</keyword>
<proteinExistence type="predicted"/>
<gene>
    <name evidence="3" type="ORF">F7725_011767</name>
</gene>
<evidence type="ECO:0000256" key="1">
    <source>
        <dbReference type="SAM" id="MobiDB-lite"/>
    </source>
</evidence>
<dbReference type="AlphaFoldDB" id="A0A7J5ZA51"/>
<name>A0A7J5ZA51_DISMA</name>
<dbReference type="Proteomes" id="UP000518266">
    <property type="component" value="Unassembled WGS sequence"/>
</dbReference>
<keyword evidence="2" id="KW-0472">Membrane</keyword>
<sequence>MVGKRLVQRLWYRFLSWLISNTFSHSFSVIWLLMLSAVCSSSRSSFPPNYNKTKTEFNTRHVRGFGEEGQSVRKLSDSQSLQSLQTIDFKALWPSRDPGAGLCAHTCGRDAHTNSHEAQSLSKNRTGSGELRDVRHDDEGPGEVAAVSGLSHLHSLRPQDNLQGAGDRTTRQLRLRLLDTHLHTETFLQGYVELFVERNIPVIPSKVAHCPTEEG</sequence>
<feature type="compositionally biased region" description="Basic and acidic residues" evidence="1">
    <location>
        <begin position="130"/>
        <end position="139"/>
    </location>
</feature>